<feature type="transmembrane region" description="Helical" evidence="6">
    <location>
        <begin position="54"/>
        <end position="71"/>
    </location>
</feature>
<feature type="domain" description="Citrate transporter-like" evidence="7">
    <location>
        <begin position="44"/>
        <end position="394"/>
    </location>
</feature>
<feature type="transmembrane region" description="Helical" evidence="6">
    <location>
        <begin position="250"/>
        <end position="266"/>
    </location>
</feature>
<dbReference type="AlphaFoldDB" id="A0AA37WJR5"/>
<evidence type="ECO:0000259" key="7">
    <source>
        <dbReference type="Pfam" id="PF03600"/>
    </source>
</evidence>
<feature type="transmembrane region" description="Helical" evidence="6">
    <location>
        <begin position="124"/>
        <end position="153"/>
    </location>
</feature>
<name>A0AA37WJR5_9ALTE</name>
<reference evidence="8" key="2">
    <citation type="submission" date="2023-01" db="EMBL/GenBank/DDBJ databases">
        <title>Draft genome sequence of Agaribacter marinus strain NBRC 110023.</title>
        <authorList>
            <person name="Sun Q."/>
            <person name="Mori K."/>
        </authorList>
    </citation>
    <scope>NUCLEOTIDE SEQUENCE</scope>
    <source>
        <strain evidence="8">NBRC 110023</strain>
    </source>
</reference>
<dbReference type="InterPro" id="IPR001898">
    <property type="entry name" value="SLC13A/DASS"/>
</dbReference>
<comment type="caution">
    <text evidence="8">The sequence shown here is derived from an EMBL/GenBank/DDBJ whole genome shotgun (WGS) entry which is preliminary data.</text>
</comment>
<evidence type="ECO:0000256" key="4">
    <source>
        <dbReference type="ARBA" id="ARBA00022989"/>
    </source>
</evidence>
<accession>A0AA37WJR5</accession>
<dbReference type="GO" id="GO:1905039">
    <property type="term" value="P:carboxylic acid transmembrane transport"/>
    <property type="evidence" value="ECO:0007669"/>
    <property type="project" value="UniProtKB-ARBA"/>
</dbReference>
<proteinExistence type="predicted"/>
<comment type="subcellular location">
    <subcellularLocation>
        <location evidence="1">Membrane</location>
        <topology evidence="1">Multi-pass membrane protein</topology>
    </subcellularLocation>
</comment>
<gene>
    <name evidence="8" type="ORF">GCM10007852_10230</name>
</gene>
<feature type="transmembrane region" description="Helical" evidence="6">
    <location>
        <begin position="206"/>
        <end position="229"/>
    </location>
</feature>
<dbReference type="Pfam" id="PF03600">
    <property type="entry name" value="CitMHS"/>
    <property type="match status" value="1"/>
</dbReference>
<organism evidence="8 9">
    <name type="scientific">Agaribacter marinus</name>
    <dbReference type="NCBI Taxonomy" id="1431249"/>
    <lineage>
        <taxon>Bacteria</taxon>
        <taxon>Pseudomonadati</taxon>
        <taxon>Pseudomonadota</taxon>
        <taxon>Gammaproteobacteria</taxon>
        <taxon>Alteromonadales</taxon>
        <taxon>Alteromonadaceae</taxon>
        <taxon>Agaribacter</taxon>
    </lineage>
</organism>
<feature type="transmembrane region" description="Helical" evidence="6">
    <location>
        <begin position="165"/>
        <end position="186"/>
    </location>
</feature>
<dbReference type="PANTHER" id="PTHR10283:SF82">
    <property type="entry name" value="SOLUTE CARRIER FAMILY 13 MEMBER 2"/>
    <property type="match status" value="1"/>
</dbReference>
<sequence>MSSQFNQHMLWIGPLLALFTYAVCDYNGMPYIAAVTAGIAVVTIAWWVTEALPIPVTSIVPFALLPLFNVLNHKDVSSALGSHVILLLMGAFILSKALEKSGVHRRLAILMIKLIGTSSQKRMVFGFMLATAVISMWISNTATVLIMLPMALALLASVDDRKLKVALILGIAYASSVGGLGTLIGTPPNVIFAGLYEAQTGEEFSFVTWMMIGIPCVLVAIPVMSLWLTRNLSGPFQGGLPAQGEWRKEEIRTLIVFSIAVIAWITRKAPFGGWSELFSITDAGDATVALAAVVVMFMIPNGKKGRLLDWETAVSIPWGMLLLFAGGIALAKGFGASGLSEIIGHALSSFTQFPLIITILLLCLCVTYLTEITSNTATATLLMPILYLVAIQYGVDPAVLMIPAAMAASCAFMLPVATAPNAIAYGTNEIDISDMIKEGAVLSFAISILVGLLTYSLMLYVL</sequence>
<protein>
    <submittedName>
        <fullName evidence="8">Transporter</fullName>
    </submittedName>
</protein>
<feature type="transmembrane region" description="Helical" evidence="6">
    <location>
        <begin position="6"/>
        <end position="24"/>
    </location>
</feature>
<evidence type="ECO:0000256" key="1">
    <source>
        <dbReference type="ARBA" id="ARBA00004141"/>
    </source>
</evidence>
<keyword evidence="4 6" id="KW-1133">Transmembrane helix</keyword>
<dbReference type="GO" id="GO:0008514">
    <property type="term" value="F:organic anion transmembrane transporter activity"/>
    <property type="evidence" value="ECO:0007669"/>
    <property type="project" value="UniProtKB-ARBA"/>
</dbReference>
<feature type="transmembrane region" description="Helical" evidence="6">
    <location>
        <begin position="439"/>
        <end position="461"/>
    </location>
</feature>
<evidence type="ECO:0000256" key="6">
    <source>
        <dbReference type="SAM" id="Phobius"/>
    </source>
</evidence>
<dbReference type="Proteomes" id="UP001156601">
    <property type="component" value="Unassembled WGS sequence"/>
</dbReference>
<feature type="transmembrane region" description="Helical" evidence="6">
    <location>
        <begin position="31"/>
        <end position="48"/>
    </location>
</feature>
<dbReference type="PANTHER" id="PTHR10283">
    <property type="entry name" value="SOLUTE CARRIER FAMILY 13 MEMBER"/>
    <property type="match status" value="1"/>
</dbReference>
<feature type="transmembrane region" description="Helical" evidence="6">
    <location>
        <begin position="376"/>
        <end position="395"/>
    </location>
</feature>
<feature type="transmembrane region" description="Helical" evidence="6">
    <location>
        <begin position="278"/>
        <end position="300"/>
    </location>
</feature>
<feature type="transmembrane region" description="Helical" evidence="6">
    <location>
        <begin position="351"/>
        <end position="369"/>
    </location>
</feature>
<evidence type="ECO:0000313" key="8">
    <source>
        <dbReference type="EMBL" id="GLR70115.1"/>
    </source>
</evidence>
<keyword evidence="2" id="KW-0813">Transport</keyword>
<reference evidence="8" key="1">
    <citation type="journal article" date="2014" name="Int. J. Syst. Evol. Microbiol.">
        <title>Complete genome sequence of Corynebacterium casei LMG S-19264T (=DSM 44701T), isolated from a smear-ripened cheese.</title>
        <authorList>
            <consortium name="US DOE Joint Genome Institute (JGI-PGF)"/>
            <person name="Walter F."/>
            <person name="Albersmeier A."/>
            <person name="Kalinowski J."/>
            <person name="Ruckert C."/>
        </authorList>
    </citation>
    <scope>NUCLEOTIDE SEQUENCE</scope>
    <source>
        <strain evidence="8">NBRC 110023</strain>
    </source>
</reference>
<evidence type="ECO:0000256" key="2">
    <source>
        <dbReference type="ARBA" id="ARBA00022448"/>
    </source>
</evidence>
<feature type="transmembrane region" description="Helical" evidence="6">
    <location>
        <begin position="78"/>
        <end position="98"/>
    </location>
</feature>
<dbReference type="CDD" id="cd01115">
    <property type="entry name" value="SLC13_permease"/>
    <property type="match status" value="1"/>
</dbReference>
<dbReference type="GO" id="GO:0005886">
    <property type="term" value="C:plasma membrane"/>
    <property type="evidence" value="ECO:0007669"/>
    <property type="project" value="TreeGrafter"/>
</dbReference>
<evidence type="ECO:0000256" key="3">
    <source>
        <dbReference type="ARBA" id="ARBA00022692"/>
    </source>
</evidence>
<keyword evidence="9" id="KW-1185">Reference proteome</keyword>
<keyword evidence="5 6" id="KW-0472">Membrane</keyword>
<dbReference type="InterPro" id="IPR004680">
    <property type="entry name" value="Cit_transptr-like_dom"/>
</dbReference>
<evidence type="ECO:0000256" key="5">
    <source>
        <dbReference type="ARBA" id="ARBA00023136"/>
    </source>
</evidence>
<feature type="transmembrane region" description="Helical" evidence="6">
    <location>
        <begin position="401"/>
        <end position="427"/>
    </location>
</feature>
<evidence type="ECO:0000313" key="9">
    <source>
        <dbReference type="Proteomes" id="UP001156601"/>
    </source>
</evidence>
<dbReference type="NCBIfam" id="TIGR00785">
    <property type="entry name" value="dass"/>
    <property type="match status" value="1"/>
</dbReference>
<keyword evidence="3 6" id="KW-0812">Transmembrane</keyword>
<feature type="transmembrane region" description="Helical" evidence="6">
    <location>
        <begin position="312"/>
        <end position="331"/>
    </location>
</feature>
<dbReference type="EMBL" id="BSOT01000005">
    <property type="protein sequence ID" value="GLR70115.1"/>
    <property type="molecule type" value="Genomic_DNA"/>
</dbReference>